<feature type="chain" id="PRO_5036942982" evidence="1">
    <location>
        <begin position="21"/>
        <end position="260"/>
    </location>
</feature>
<keyword evidence="3" id="KW-1185">Reference proteome</keyword>
<sequence>MMLKQILAIGIAISSTFAIATAAQAQAQINIGYGQTLENAERGEGLESHDFKIQRSGRNDTVGNGIDESVSWTFDFTKDQELLNAFLADDSILTSAELIFLDIKVTDVRVTTDWVGIPGYGGMRFGLGSEVTPTDAALIKVPEVPGIPAVGEAGRFSISLLDHGFSAESIMATFLDDTDHTNPWYDSNSWIGQMSDHTITNDKYAIPFIYMDDAIIREAKLVLTKENSSLSATAKAVPEPTVLAGLAAIGLLGRRRRTLA</sequence>
<reference evidence="2" key="1">
    <citation type="submission" date="2020-10" db="EMBL/GenBank/DDBJ databases">
        <authorList>
            <person name="Castelo-Branco R."/>
            <person name="Eusebio N."/>
            <person name="Adriana R."/>
            <person name="Vieira A."/>
            <person name="Brugerolle De Fraissinette N."/>
            <person name="Rezende De Castro R."/>
            <person name="Schneider M.P."/>
            <person name="Vasconcelos V."/>
            <person name="Leao P.N."/>
        </authorList>
    </citation>
    <scope>NUCLEOTIDE SEQUENCE</scope>
    <source>
        <strain evidence="2">LEGE 11479</strain>
    </source>
</reference>
<dbReference type="AlphaFoldDB" id="A0A928ZTW6"/>
<comment type="caution">
    <text evidence="2">The sequence shown here is derived from an EMBL/GenBank/DDBJ whole genome shotgun (WGS) entry which is preliminary data.</text>
</comment>
<gene>
    <name evidence="2" type="ORF">IQ260_11930</name>
</gene>
<evidence type="ECO:0000313" key="3">
    <source>
        <dbReference type="Proteomes" id="UP000615026"/>
    </source>
</evidence>
<protein>
    <submittedName>
        <fullName evidence="2">PEP-CTERM sorting domain-containing protein</fullName>
    </submittedName>
</protein>
<evidence type="ECO:0000313" key="2">
    <source>
        <dbReference type="EMBL" id="MBE9067365.1"/>
    </source>
</evidence>
<evidence type="ECO:0000256" key="1">
    <source>
        <dbReference type="SAM" id="SignalP"/>
    </source>
</evidence>
<dbReference type="InterPro" id="IPR013424">
    <property type="entry name" value="Ice-binding_C"/>
</dbReference>
<dbReference type="Proteomes" id="UP000615026">
    <property type="component" value="Unassembled WGS sequence"/>
</dbReference>
<accession>A0A928ZTW6</accession>
<proteinExistence type="predicted"/>
<name>A0A928ZTW6_LEPEC</name>
<dbReference type="EMBL" id="JADEXP010000091">
    <property type="protein sequence ID" value="MBE9067365.1"/>
    <property type="molecule type" value="Genomic_DNA"/>
</dbReference>
<feature type="signal peptide" evidence="1">
    <location>
        <begin position="1"/>
        <end position="20"/>
    </location>
</feature>
<organism evidence="2 3">
    <name type="scientific">Leptolyngbya cf. ectocarpi LEGE 11479</name>
    <dbReference type="NCBI Taxonomy" id="1828722"/>
    <lineage>
        <taxon>Bacteria</taxon>
        <taxon>Bacillati</taxon>
        <taxon>Cyanobacteriota</taxon>
        <taxon>Cyanophyceae</taxon>
        <taxon>Leptolyngbyales</taxon>
        <taxon>Leptolyngbyaceae</taxon>
        <taxon>Leptolyngbya group</taxon>
        <taxon>Leptolyngbya</taxon>
    </lineage>
</organism>
<dbReference type="RefSeq" id="WP_193993331.1">
    <property type="nucleotide sequence ID" value="NZ_JADEXP010000091.1"/>
</dbReference>
<dbReference type="NCBIfam" id="TIGR02595">
    <property type="entry name" value="PEP_CTERM"/>
    <property type="match status" value="1"/>
</dbReference>
<keyword evidence="1" id="KW-0732">Signal</keyword>